<dbReference type="Pfam" id="PF13430">
    <property type="entry name" value="DUF4112"/>
    <property type="match status" value="1"/>
</dbReference>
<sequence length="156" mass="17386">MEDNRLTPIEPYSPREESGNPRASAQGFGFEIPTGSDPHSIRRRVEALEMVLERSMVLPGTNYRIGLDTIVGLVPVVGDIITAAMGSYIVWEARNLGLPKWKLWHMMGRVGLDTAVGAVPVVGDAFDLVYRSNTKNLKTIKKHLDKHHPETRVIDQ</sequence>
<name>A0ABX8ZHL4_9SPHN</name>
<feature type="region of interest" description="Disordered" evidence="1">
    <location>
        <begin position="1"/>
        <end position="27"/>
    </location>
</feature>
<gene>
    <name evidence="2" type="ORF">K3166_00390</name>
</gene>
<keyword evidence="3" id="KW-1185">Reference proteome</keyword>
<reference evidence="2 3" key="1">
    <citation type="submission" date="2021-08" db="EMBL/GenBank/DDBJ databases">
        <title>Comparative Genomics Analysis of the Genus Qipengyuania Reveals Extensive Genetic Diversity and Metabolic Versatility, Including the Description of Fifteen Novel Species.</title>
        <authorList>
            <person name="Liu Y."/>
        </authorList>
    </citation>
    <scope>NUCLEOTIDE SEQUENCE [LARGE SCALE GENOMIC DNA]</scope>
    <source>
        <strain evidence="2 3">1XM2-8</strain>
    </source>
</reference>
<accession>A0ABX8ZHL4</accession>
<dbReference type="RefSeq" id="WP_221422747.1">
    <property type="nucleotide sequence ID" value="NZ_CP081297.1"/>
</dbReference>
<dbReference type="InterPro" id="IPR025187">
    <property type="entry name" value="DUF4112"/>
</dbReference>
<dbReference type="PANTHER" id="PTHR35519">
    <property type="entry name" value="MEMBRANE PROTEINS"/>
    <property type="match status" value="1"/>
</dbReference>
<organism evidence="2 3">
    <name type="scientific">Qipengyuania psychrotolerans</name>
    <dbReference type="NCBI Taxonomy" id="2867238"/>
    <lineage>
        <taxon>Bacteria</taxon>
        <taxon>Pseudomonadati</taxon>
        <taxon>Pseudomonadota</taxon>
        <taxon>Alphaproteobacteria</taxon>
        <taxon>Sphingomonadales</taxon>
        <taxon>Erythrobacteraceae</taxon>
        <taxon>Qipengyuania</taxon>
    </lineage>
</organism>
<dbReference type="Proteomes" id="UP000824280">
    <property type="component" value="Chromosome"/>
</dbReference>
<evidence type="ECO:0000313" key="2">
    <source>
        <dbReference type="EMBL" id="QZD87208.1"/>
    </source>
</evidence>
<proteinExistence type="predicted"/>
<evidence type="ECO:0000256" key="1">
    <source>
        <dbReference type="SAM" id="MobiDB-lite"/>
    </source>
</evidence>
<dbReference type="EMBL" id="CP081297">
    <property type="protein sequence ID" value="QZD87208.1"/>
    <property type="molecule type" value="Genomic_DNA"/>
</dbReference>
<evidence type="ECO:0000313" key="3">
    <source>
        <dbReference type="Proteomes" id="UP000824280"/>
    </source>
</evidence>
<protein>
    <submittedName>
        <fullName evidence="2">DUF4112 domain-containing protein</fullName>
    </submittedName>
</protein>
<dbReference type="PANTHER" id="PTHR35519:SF2">
    <property type="entry name" value="PH DOMAIN PROTEIN"/>
    <property type="match status" value="1"/>
</dbReference>